<dbReference type="EMBL" id="CM004469">
    <property type="protein sequence ID" value="OCT93470.1"/>
    <property type="molecule type" value="Genomic_DNA"/>
</dbReference>
<dbReference type="AlphaFoldDB" id="A0A974HX70"/>
<gene>
    <name evidence="2" type="ORF">XELAEV_18016539mg</name>
</gene>
<feature type="region of interest" description="Disordered" evidence="1">
    <location>
        <begin position="13"/>
        <end position="34"/>
    </location>
</feature>
<feature type="compositionally biased region" description="Basic and acidic residues" evidence="1">
    <location>
        <begin position="13"/>
        <end position="28"/>
    </location>
</feature>
<accession>A0A974HX70</accession>
<dbReference type="Proteomes" id="UP000694892">
    <property type="component" value="Chromosome 2S"/>
</dbReference>
<name>A0A974HX70_XENLA</name>
<protein>
    <submittedName>
        <fullName evidence="2">Uncharacterized protein</fullName>
    </submittedName>
</protein>
<reference evidence="3" key="1">
    <citation type="journal article" date="2016" name="Nature">
        <title>Genome evolution in the allotetraploid frog Xenopus laevis.</title>
        <authorList>
            <person name="Session A.M."/>
            <person name="Uno Y."/>
            <person name="Kwon T."/>
            <person name="Chapman J.A."/>
            <person name="Toyoda A."/>
            <person name="Takahashi S."/>
            <person name="Fukui A."/>
            <person name="Hikosaka A."/>
            <person name="Suzuki A."/>
            <person name="Kondo M."/>
            <person name="van Heeringen S.J."/>
            <person name="Quigley I."/>
            <person name="Heinz S."/>
            <person name="Ogino H."/>
            <person name="Ochi H."/>
            <person name="Hellsten U."/>
            <person name="Lyons J.B."/>
            <person name="Simakov O."/>
            <person name="Putnam N."/>
            <person name="Stites J."/>
            <person name="Kuroki Y."/>
            <person name="Tanaka T."/>
            <person name="Michiue T."/>
            <person name="Watanabe M."/>
            <person name="Bogdanovic O."/>
            <person name="Lister R."/>
            <person name="Georgiou G."/>
            <person name="Paranjpe S.S."/>
            <person name="van Kruijsbergen I."/>
            <person name="Shu S."/>
            <person name="Carlson J."/>
            <person name="Kinoshita T."/>
            <person name="Ohta Y."/>
            <person name="Mawaribuchi S."/>
            <person name="Jenkins J."/>
            <person name="Grimwood J."/>
            <person name="Schmutz J."/>
            <person name="Mitros T."/>
            <person name="Mozaffari S.V."/>
            <person name="Suzuki Y."/>
            <person name="Haramoto Y."/>
            <person name="Yamamoto T.S."/>
            <person name="Takagi C."/>
            <person name="Heald R."/>
            <person name="Miller K."/>
            <person name="Haudenschild C."/>
            <person name="Kitzman J."/>
            <person name="Nakayama T."/>
            <person name="Izutsu Y."/>
            <person name="Robert J."/>
            <person name="Fortriede J."/>
            <person name="Burns K."/>
            <person name="Lotay V."/>
            <person name="Karimi K."/>
            <person name="Yasuoka Y."/>
            <person name="Dichmann D.S."/>
            <person name="Flajnik M.F."/>
            <person name="Houston D.W."/>
            <person name="Shendure J."/>
            <person name="DuPasquier L."/>
            <person name="Vize P.D."/>
            <person name="Zorn A.M."/>
            <person name="Ito M."/>
            <person name="Marcotte E.M."/>
            <person name="Wallingford J.B."/>
            <person name="Ito Y."/>
            <person name="Asashima M."/>
            <person name="Ueno N."/>
            <person name="Matsuda Y."/>
            <person name="Veenstra G.J."/>
            <person name="Fujiyama A."/>
            <person name="Harland R.M."/>
            <person name="Taira M."/>
            <person name="Rokhsar D.S."/>
        </authorList>
    </citation>
    <scope>NUCLEOTIDE SEQUENCE [LARGE SCALE GENOMIC DNA]</scope>
    <source>
        <strain evidence="3">J</strain>
    </source>
</reference>
<evidence type="ECO:0000313" key="2">
    <source>
        <dbReference type="EMBL" id="OCT93470.1"/>
    </source>
</evidence>
<evidence type="ECO:0000313" key="3">
    <source>
        <dbReference type="Proteomes" id="UP000694892"/>
    </source>
</evidence>
<proteinExistence type="predicted"/>
<sequence length="162" mass="17839">MRLTLRILEEESERSLMKDKEGNREGQESKGTGLRLELVGQGDKGQNLDIQEPLLPEVLLLLNTGGHHNSIRASLPTQCGKSRAEINVDLVASEVTYSFISRPSQRLTSIETDTDLLNVNVELDFPENNRELSLLLLGKGAQPISRQNGMLAFLLAGYGLSP</sequence>
<organism evidence="2 3">
    <name type="scientific">Xenopus laevis</name>
    <name type="common">African clawed frog</name>
    <dbReference type="NCBI Taxonomy" id="8355"/>
    <lineage>
        <taxon>Eukaryota</taxon>
        <taxon>Metazoa</taxon>
        <taxon>Chordata</taxon>
        <taxon>Craniata</taxon>
        <taxon>Vertebrata</taxon>
        <taxon>Euteleostomi</taxon>
        <taxon>Amphibia</taxon>
        <taxon>Batrachia</taxon>
        <taxon>Anura</taxon>
        <taxon>Pipoidea</taxon>
        <taxon>Pipidae</taxon>
        <taxon>Xenopodinae</taxon>
        <taxon>Xenopus</taxon>
        <taxon>Xenopus</taxon>
    </lineage>
</organism>
<evidence type="ECO:0000256" key="1">
    <source>
        <dbReference type="SAM" id="MobiDB-lite"/>
    </source>
</evidence>